<reference evidence="1 2" key="1">
    <citation type="journal article" date="2023" name="Plants (Basel)">
        <title>Bridging the Gap: Combining Genomics and Transcriptomics Approaches to Understand Stylosanthes scabra, an Orphan Legume from the Brazilian Caatinga.</title>
        <authorList>
            <person name="Ferreira-Neto J.R.C."/>
            <person name="da Silva M.D."/>
            <person name="Binneck E."/>
            <person name="de Melo N.F."/>
            <person name="da Silva R.H."/>
            <person name="de Melo A.L.T.M."/>
            <person name="Pandolfi V."/>
            <person name="Bustamante F.O."/>
            <person name="Brasileiro-Vidal A.C."/>
            <person name="Benko-Iseppon A.M."/>
        </authorList>
    </citation>
    <scope>NUCLEOTIDE SEQUENCE [LARGE SCALE GENOMIC DNA]</scope>
    <source>
        <tissue evidence="1">Leaves</tissue>
    </source>
</reference>
<evidence type="ECO:0000313" key="2">
    <source>
        <dbReference type="Proteomes" id="UP001341840"/>
    </source>
</evidence>
<accession>A0ABU6ZJD7</accession>
<organism evidence="1 2">
    <name type="scientific">Stylosanthes scabra</name>
    <dbReference type="NCBI Taxonomy" id="79078"/>
    <lineage>
        <taxon>Eukaryota</taxon>
        <taxon>Viridiplantae</taxon>
        <taxon>Streptophyta</taxon>
        <taxon>Embryophyta</taxon>
        <taxon>Tracheophyta</taxon>
        <taxon>Spermatophyta</taxon>
        <taxon>Magnoliopsida</taxon>
        <taxon>eudicotyledons</taxon>
        <taxon>Gunneridae</taxon>
        <taxon>Pentapetalae</taxon>
        <taxon>rosids</taxon>
        <taxon>fabids</taxon>
        <taxon>Fabales</taxon>
        <taxon>Fabaceae</taxon>
        <taxon>Papilionoideae</taxon>
        <taxon>50 kb inversion clade</taxon>
        <taxon>dalbergioids sensu lato</taxon>
        <taxon>Dalbergieae</taxon>
        <taxon>Pterocarpus clade</taxon>
        <taxon>Stylosanthes</taxon>
    </lineage>
</organism>
<dbReference type="Proteomes" id="UP001341840">
    <property type="component" value="Unassembled WGS sequence"/>
</dbReference>
<gene>
    <name evidence="1" type="ORF">PIB30_060874</name>
</gene>
<evidence type="ECO:0000313" key="1">
    <source>
        <dbReference type="EMBL" id="MED6222065.1"/>
    </source>
</evidence>
<keyword evidence="2" id="KW-1185">Reference proteome</keyword>
<sequence length="112" mass="12652">MDWIHRQEACGEYSESLAARWDTWEATLATNNVVEVAASYGPNNQKQHDFSGEDTNHWAKTTKPTTLILSFRIETRAVVGGLVQLVYIHICLSKQPQRVRNSLVEVSDPLIV</sequence>
<protein>
    <submittedName>
        <fullName evidence="1">Uncharacterized protein</fullName>
    </submittedName>
</protein>
<proteinExistence type="predicted"/>
<name>A0ABU6ZJD7_9FABA</name>
<comment type="caution">
    <text evidence="1">The sequence shown here is derived from an EMBL/GenBank/DDBJ whole genome shotgun (WGS) entry which is preliminary data.</text>
</comment>
<dbReference type="EMBL" id="JASCZI010272404">
    <property type="protein sequence ID" value="MED6222065.1"/>
    <property type="molecule type" value="Genomic_DNA"/>
</dbReference>